<evidence type="ECO:0000256" key="2">
    <source>
        <dbReference type="SAM" id="MobiDB-lite"/>
    </source>
</evidence>
<accession>A0A4V1Q4Z0</accession>
<proteinExistence type="predicted"/>
<evidence type="ECO:0000313" key="4">
    <source>
        <dbReference type="EMBL" id="RXW23758.1"/>
    </source>
</evidence>
<feature type="domain" description="Nephrocystin 3-like N-terminal" evidence="3">
    <location>
        <begin position="78"/>
        <end position="205"/>
    </location>
</feature>
<reference evidence="4 5" key="1">
    <citation type="submission" date="2019-01" db="EMBL/GenBank/DDBJ databases">
        <title>Draft genome sequence of Psathyrella aberdarensis IHI B618.</title>
        <authorList>
            <person name="Buettner E."/>
            <person name="Kellner H."/>
        </authorList>
    </citation>
    <scope>NUCLEOTIDE SEQUENCE [LARGE SCALE GENOMIC DNA]</scope>
    <source>
        <strain evidence="4 5">IHI B618</strain>
    </source>
</reference>
<dbReference type="Pfam" id="PF24883">
    <property type="entry name" value="NPHP3_N"/>
    <property type="match status" value="1"/>
</dbReference>
<dbReference type="OrthoDB" id="5967843at2759"/>
<dbReference type="InterPro" id="IPR056884">
    <property type="entry name" value="NPHP3-like_N"/>
</dbReference>
<dbReference type="Proteomes" id="UP000290288">
    <property type="component" value="Unassembled WGS sequence"/>
</dbReference>
<dbReference type="EMBL" id="SDEE01000033">
    <property type="protein sequence ID" value="RXW23758.1"/>
    <property type="molecule type" value="Genomic_DNA"/>
</dbReference>
<gene>
    <name evidence="4" type="ORF">EST38_g2098</name>
</gene>
<dbReference type="STRING" id="2316362.A0A4V1Q4Z0"/>
<feature type="region of interest" description="Disordered" evidence="2">
    <location>
        <begin position="205"/>
        <end position="234"/>
    </location>
</feature>
<evidence type="ECO:0000259" key="3">
    <source>
        <dbReference type="Pfam" id="PF24883"/>
    </source>
</evidence>
<name>A0A4V1Q4Z0_9AGAR</name>
<sequence length="234" mass="25657">MTSHFHGARDFQVDRLKIVTNTVSSSSAVSPLKDLESYIAPEAIYDSAERCDAPKCHPETRIAVQGDLYGWIRHGDADNPSKMKWVTGPAGTGKTAIMGSLSERCDREGFLGASFFFSSTGSIGRRRKTAFVMTIAYQLAQHWQVLKDAIAEAIEESPIVFKKNLHVQMETLLLAPLRKVAGDPNGSELRGVIMVDGLDECEAEQYGLDSDSPKPRTQPILQRTRPVGNSASFA</sequence>
<dbReference type="AlphaFoldDB" id="A0A4V1Q4Z0"/>
<evidence type="ECO:0000256" key="1">
    <source>
        <dbReference type="ARBA" id="ARBA00022737"/>
    </source>
</evidence>
<protein>
    <recommendedName>
        <fullName evidence="3">Nephrocystin 3-like N-terminal domain-containing protein</fullName>
    </recommendedName>
</protein>
<organism evidence="4 5">
    <name type="scientific">Candolleomyces aberdarensis</name>
    <dbReference type="NCBI Taxonomy" id="2316362"/>
    <lineage>
        <taxon>Eukaryota</taxon>
        <taxon>Fungi</taxon>
        <taxon>Dikarya</taxon>
        <taxon>Basidiomycota</taxon>
        <taxon>Agaricomycotina</taxon>
        <taxon>Agaricomycetes</taxon>
        <taxon>Agaricomycetidae</taxon>
        <taxon>Agaricales</taxon>
        <taxon>Agaricineae</taxon>
        <taxon>Psathyrellaceae</taxon>
        <taxon>Candolleomyces</taxon>
    </lineage>
</organism>
<evidence type="ECO:0000313" key="5">
    <source>
        <dbReference type="Proteomes" id="UP000290288"/>
    </source>
</evidence>
<keyword evidence="5" id="KW-1185">Reference proteome</keyword>
<keyword evidence="1" id="KW-0677">Repeat</keyword>
<comment type="caution">
    <text evidence="4">The sequence shown here is derived from an EMBL/GenBank/DDBJ whole genome shotgun (WGS) entry which is preliminary data.</text>
</comment>